<dbReference type="GO" id="GO:0043248">
    <property type="term" value="P:proteasome assembly"/>
    <property type="evidence" value="ECO:0007669"/>
    <property type="project" value="InterPro"/>
</dbReference>
<dbReference type="PANTHER" id="PTHR31051">
    <property type="entry name" value="PROTEASOME ASSEMBLY CHAPERONE 3"/>
    <property type="match status" value="1"/>
</dbReference>
<name>A0AAD9FQ94_PAPLA</name>
<dbReference type="Gene3D" id="3.30.230.90">
    <property type="match status" value="1"/>
</dbReference>
<dbReference type="InterPro" id="IPR053720">
    <property type="entry name" value="Psm_Assembly_Chaperone"/>
</dbReference>
<reference evidence="2" key="1">
    <citation type="submission" date="2023-02" db="EMBL/GenBank/DDBJ databases">
        <title>Identification and recombinant expression of a fungal hydrolase from Papiliotrema laurentii that hydrolyzes apple cutin and clears colloidal polyester polyurethane.</title>
        <authorList>
            <consortium name="DOE Joint Genome Institute"/>
            <person name="Roman V.A."/>
            <person name="Bojanowski C."/>
            <person name="Crable B.R."/>
            <person name="Wagner D.N."/>
            <person name="Hung C.S."/>
            <person name="Nadeau L.J."/>
            <person name="Schratz L."/>
            <person name="Haridas S."/>
            <person name="Pangilinan J."/>
            <person name="Lipzen A."/>
            <person name="Na H."/>
            <person name="Yan M."/>
            <person name="Ng V."/>
            <person name="Grigoriev I.V."/>
            <person name="Spatafora J.W."/>
            <person name="Barlow D."/>
            <person name="Biffinger J."/>
            <person name="Kelley-Loughnane N."/>
            <person name="Varaljay V.A."/>
            <person name="Crookes-Goodson W.J."/>
        </authorList>
    </citation>
    <scope>NUCLEOTIDE SEQUENCE</scope>
    <source>
        <strain evidence="2">5307AH</strain>
    </source>
</reference>
<protein>
    <recommendedName>
        <fullName evidence="4">Proteasome assembly chaperone 3</fullName>
    </recommendedName>
</protein>
<organism evidence="2 3">
    <name type="scientific">Papiliotrema laurentii</name>
    <name type="common">Cryptococcus laurentii</name>
    <dbReference type="NCBI Taxonomy" id="5418"/>
    <lineage>
        <taxon>Eukaryota</taxon>
        <taxon>Fungi</taxon>
        <taxon>Dikarya</taxon>
        <taxon>Basidiomycota</taxon>
        <taxon>Agaricomycotina</taxon>
        <taxon>Tremellomycetes</taxon>
        <taxon>Tremellales</taxon>
        <taxon>Rhynchogastremaceae</taxon>
        <taxon>Papiliotrema</taxon>
    </lineage>
</organism>
<keyword evidence="3" id="KW-1185">Reference proteome</keyword>
<evidence type="ECO:0000313" key="2">
    <source>
        <dbReference type="EMBL" id="KAK1922002.1"/>
    </source>
</evidence>
<sequence length="189" mass="20265">MASLLEEAYSPPLPSTSSLSPPPPILSYQLTQPILGVSTQLLIQTFDDRILVVLTQPGKIGSLVQASIPPVAQLPHPPPPSPSSGSTRRAHLPPPPDSISTTPLLGAPPRPTLHALYTNQIATLIWWTLQETSSARRPVVVGLALKHDRNASGGLGEDDEEEVGDEERDRFLAIMDMVVQWPGPSGNDI</sequence>
<feature type="region of interest" description="Disordered" evidence="1">
    <location>
        <begin position="1"/>
        <end position="22"/>
    </location>
</feature>
<evidence type="ECO:0000256" key="1">
    <source>
        <dbReference type="SAM" id="MobiDB-lite"/>
    </source>
</evidence>
<comment type="caution">
    <text evidence="2">The sequence shown here is derived from an EMBL/GenBank/DDBJ whole genome shotgun (WGS) entry which is preliminary data.</text>
</comment>
<evidence type="ECO:0008006" key="4">
    <source>
        <dbReference type="Google" id="ProtNLM"/>
    </source>
</evidence>
<feature type="region of interest" description="Disordered" evidence="1">
    <location>
        <begin position="70"/>
        <end position="107"/>
    </location>
</feature>
<accession>A0AAD9FQ94</accession>
<dbReference type="PANTHER" id="PTHR31051:SF1">
    <property type="entry name" value="PROTEASOME ASSEMBLY CHAPERONE 3"/>
    <property type="match status" value="1"/>
</dbReference>
<dbReference type="Proteomes" id="UP001182556">
    <property type="component" value="Unassembled WGS sequence"/>
</dbReference>
<evidence type="ECO:0000313" key="3">
    <source>
        <dbReference type="Proteomes" id="UP001182556"/>
    </source>
</evidence>
<dbReference type="EMBL" id="JAODAN010000009">
    <property type="protein sequence ID" value="KAK1922002.1"/>
    <property type="molecule type" value="Genomic_DNA"/>
</dbReference>
<proteinExistence type="predicted"/>
<gene>
    <name evidence="2" type="ORF">DB88DRAFT_496838</name>
</gene>
<dbReference type="AlphaFoldDB" id="A0AAD9FQ94"/>
<dbReference type="InterPro" id="IPR018788">
    <property type="entry name" value="Proteasome_assmbl_chp_3"/>
</dbReference>